<dbReference type="EMBL" id="ML119687">
    <property type="protein sequence ID" value="RPA80546.1"/>
    <property type="molecule type" value="Genomic_DNA"/>
</dbReference>
<protein>
    <recommendedName>
        <fullName evidence="2">Ubiquitin-like domain-containing protein</fullName>
    </recommendedName>
</protein>
<accession>A0A3N4I561</accession>
<dbReference type="STRING" id="1160509.A0A3N4I561"/>
<evidence type="ECO:0000256" key="1">
    <source>
        <dbReference type="SAM" id="MobiDB-lite"/>
    </source>
</evidence>
<dbReference type="PANTHER" id="PTHR38886">
    <property type="entry name" value="SESA DOMAIN-CONTAINING PROTEIN"/>
    <property type="match status" value="1"/>
</dbReference>
<dbReference type="PANTHER" id="PTHR38886:SF1">
    <property type="entry name" value="NACHT-NTPASE AND P-LOOP NTPASES N-TERMINAL DOMAIN-CONTAINING PROTEIN"/>
    <property type="match status" value="1"/>
</dbReference>
<dbReference type="AlphaFoldDB" id="A0A3N4I561"/>
<gene>
    <name evidence="3" type="ORF">BJ508DRAFT_307360</name>
</gene>
<organism evidence="3 4">
    <name type="scientific">Ascobolus immersus RN42</name>
    <dbReference type="NCBI Taxonomy" id="1160509"/>
    <lineage>
        <taxon>Eukaryota</taxon>
        <taxon>Fungi</taxon>
        <taxon>Dikarya</taxon>
        <taxon>Ascomycota</taxon>
        <taxon>Pezizomycotina</taxon>
        <taxon>Pezizomycetes</taxon>
        <taxon>Pezizales</taxon>
        <taxon>Ascobolaceae</taxon>
        <taxon>Ascobolus</taxon>
    </lineage>
</organism>
<evidence type="ECO:0000313" key="4">
    <source>
        <dbReference type="Proteomes" id="UP000275078"/>
    </source>
</evidence>
<keyword evidence="4" id="KW-1185">Reference proteome</keyword>
<reference evidence="3 4" key="1">
    <citation type="journal article" date="2018" name="Nat. Ecol. Evol.">
        <title>Pezizomycetes genomes reveal the molecular basis of ectomycorrhizal truffle lifestyle.</title>
        <authorList>
            <person name="Murat C."/>
            <person name="Payen T."/>
            <person name="Noel B."/>
            <person name="Kuo A."/>
            <person name="Morin E."/>
            <person name="Chen J."/>
            <person name="Kohler A."/>
            <person name="Krizsan K."/>
            <person name="Balestrini R."/>
            <person name="Da Silva C."/>
            <person name="Montanini B."/>
            <person name="Hainaut M."/>
            <person name="Levati E."/>
            <person name="Barry K.W."/>
            <person name="Belfiori B."/>
            <person name="Cichocki N."/>
            <person name="Clum A."/>
            <person name="Dockter R.B."/>
            <person name="Fauchery L."/>
            <person name="Guy J."/>
            <person name="Iotti M."/>
            <person name="Le Tacon F."/>
            <person name="Lindquist E.A."/>
            <person name="Lipzen A."/>
            <person name="Malagnac F."/>
            <person name="Mello A."/>
            <person name="Molinier V."/>
            <person name="Miyauchi S."/>
            <person name="Poulain J."/>
            <person name="Riccioni C."/>
            <person name="Rubini A."/>
            <person name="Sitrit Y."/>
            <person name="Splivallo R."/>
            <person name="Traeger S."/>
            <person name="Wang M."/>
            <person name="Zifcakova L."/>
            <person name="Wipf D."/>
            <person name="Zambonelli A."/>
            <person name="Paolocci F."/>
            <person name="Nowrousian M."/>
            <person name="Ottonello S."/>
            <person name="Baldrian P."/>
            <person name="Spatafora J.W."/>
            <person name="Henrissat B."/>
            <person name="Nagy L.G."/>
            <person name="Aury J.M."/>
            <person name="Wincker P."/>
            <person name="Grigoriev I.V."/>
            <person name="Bonfante P."/>
            <person name="Martin F.M."/>
        </authorList>
    </citation>
    <scope>NUCLEOTIDE SEQUENCE [LARGE SCALE GENOMIC DNA]</scope>
    <source>
        <strain evidence="3 4">RN42</strain>
    </source>
</reference>
<sequence length="922" mass="104834">MANFGFGVGDFLAVGRIVVKTIQTLHESEATIERLQLLDQQIDGLNKTITHCRETNSGIDLKYLSLGRDFCDGIGNMSVALGQSEEAIFRFRKELEPHRVAIEQAANSKPQKRQWVKQKVKLVDMRMNVTNDLQAAVMRLKEDLSLNTMLYEYNKGRVDRIIAAHELQQQLLRDQQKAESLLRIEESQKRFEERFERELAREAEKQQLHTLMVETLLSKEKVTRISSEETECAQSEVTNTEQSLISRSKFNEISKLTEKNMEVMQVRIDALVVPLVAFIAALIHCLLRAFMKAVPKELGYAWSFGSTKISGIIILDPIGRELPVPLELCVSFEKLHGVIELYFRGEFGYSKVMRGEYCLTNGQGDKRIASEEDLFRARRPGFKLAMFMEVVRRPKKADDTKPLERQDSDLDRAVNASGTQTCPQCGVVNYPSEDNKFRIECIGCRSEVRIFEEVTEDPAEPKDGVPDPISAVNKDTDSAGTAAPTAETPILSPLAVAVEQYNKHASDCPNCSNPMRSYFSKLTRCDTGHRASKPIRDDFFRKHYERSENATEDDTLSPIEISELTGYSRKLLSLLNAISEAEHLGPSVVRRTPKHGSARRRHSEDMFAGNQKFRRVFFTARRKLAGERRPSEKPHSQLAEDGVVAPPISPAQEELDTTDSGSDFSDWEPDSEDGLEAYDAWEDDEIWRDEVTKKKDTTDRTDRPDLGFDDELASTGNPEVRTGDETVPILNFEQIQQGRSDDSESEDDHPYEGIVLQPKLRRVKFERRPANDSARAGQWALLSISNSIQAVRKGTAMIVGYLLREDRIELTDDGAFVENGRSESFLNARLEMRMRKGKVDERIREPYVLSFNSCFVSFDEQPHPFHIPKCANRSRSSWSSERYSCYCCGFYEAVASAIQEEFRDRYGTNVSQEELIKHFAPY</sequence>
<dbReference type="Proteomes" id="UP000275078">
    <property type="component" value="Unassembled WGS sequence"/>
</dbReference>
<proteinExistence type="predicted"/>
<evidence type="ECO:0000313" key="3">
    <source>
        <dbReference type="EMBL" id="RPA80546.1"/>
    </source>
</evidence>
<dbReference type="InterPro" id="IPR054464">
    <property type="entry name" value="ULD_fung"/>
</dbReference>
<feature type="region of interest" description="Disordered" evidence="1">
    <location>
        <begin position="695"/>
        <end position="729"/>
    </location>
</feature>
<evidence type="ECO:0000259" key="2">
    <source>
        <dbReference type="Pfam" id="PF22893"/>
    </source>
</evidence>
<feature type="region of interest" description="Disordered" evidence="1">
    <location>
        <begin position="625"/>
        <end position="672"/>
    </location>
</feature>
<feature type="compositionally biased region" description="Basic and acidic residues" evidence="1">
    <location>
        <begin position="695"/>
        <end position="706"/>
    </location>
</feature>
<dbReference type="Pfam" id="PF22893">
    <property type="entry name" value="ULD_2"/>
    <property type="match status" value="1"/>
</dbReference>
<feature type="domain" description="Ubiquitin-like" evidence="2">
    <location>
        <begin position="310"/>
        <end position="389"/>
    </location>
</feature>
<dbReference type="OrthoDB" id="3045089at2759"/>
<feature type="compositionally biased region" description="Basic and acidic residues" evidence="1">
    <location>
        <begin position="625"/>
        <end position="635"/>
    </location>
</feature>
<name>A0A3N4I561_ASCIM</name>